<feature type="compositionally biased region" description="Low complexity" evidence="1">
    <location>
        <begin position="214"/>
        <end position="223"/>
    </location>
</feature>
<keyword evidence="3" id="KW-1185">Reference proteome</keyword>
<reference evidence="3" key="1">
    <citation type="journal article" date="2015" name="Genome Announc.">
        <title>Draft genome sequence of Talaromyces cellulolyticus strain Y-94, a source of lignocellulosic biomass-degrading enzymes.</title>
        <authorList>
            <person name="Fujii T."/>
            <person name="Koike H."/>
            <person name="Sawayama S."/>
            <person name="Yano S."/>
            <person name="Inoue H."/>
        </authorList>
    </citation>
    <scope>NUCLEOTIDE SEQUENCE [LARGE SCALE GENOMIC DNA]</scope>
    <source>
        <strain evidence="3">Y-94</strain>
    </source>
</reference>
<evidence type="ECO:0000313" key="2">
    <source>
        <dbReference type="EMBL" id="GAM39917.1"/>
    </source>
</evidence>
<feature type="compositionally biased region" description="Polar residues" evidence="1">
    <location>
        <begin position="242"/>
        <end position="256"/>
    </location>
</feature>
<dbReference type="AlphaFoldDB" id="A0A6V8HEL2"/>
<evidence type="ECO:0000313" key="3">
    <source>
        <dbReference type="Proteomes" id="UP000053095"/>
    </source>
</evidence>
<feature type="region of interest" description="Disordered" evidence="1">
    <location>
        <begin position="1"/>
        <end position="23"/>
    </location>
</feature>
<name>A0A6V8HEL2_TALPI</name>
<feature type="region of interest" description="Disordered" evidence="1">
    <location>
        <begin position="138"/>
        <end position="158"/>
    </location>
</feature>
<feature type="region of interest" description="Disordered" evidence="1">
    <location>
        <begin position="197"/>
        <end position="256"/>
    </location>
</feature>
<gene>
    <name evidence="2" type="ORF">TCE0_034f11854</name>
</gene>
<feature type="compositionally biased region" description="Basic and acidic residues" evidence="1">
    <location>
        <begin position="138"/>
        <end position="149"/>
    </location>
</feature>
<proteinExistence type="predicted"/>
<accession>A0A6V8HEL2</accession>
<dbReference type="Proteomes" id="UP000053095">
    <property type="component" value="Unassembled WGS sequence"/>
</dbReference>
<dbReference type="EMBL" id="DF933830">
    <property type="protein sequence ID" value="GAM39917.1"/>
    <property type="molecule type" value="Genomic_DNA"/>
</dbReference>
<protein>
    <submittedName>
        <fullName evidence="2">Uncharacterized protein</fullName>
    </submittedName>
</protein>
<sequence>MKMTSTTRRDKQDDSLAQNLPDLDDADLSEDNIVKLLAQIVRKQNDEINKILISQNEQAKKQAQEQRRLSGMIEKLNSRLTSFLESRQQCVCDKDSGLDLIPSLRARVDTVEDTLRDQERFKDEVLQPRVDRLETRLDHVQSQISKDEPQSTETNADGLNKEDLQSLTEALATRQLSMQFRIDELADTMNKQISITSEQRPQAESMRFSHRSSHSTTTLPTPFERARLSKSAYNSPHRHTASHSQVLTSPHSNDSEFSIENVHQQATSLLNKTTQQDASLSSHKKDLLNLKRRLAHAEKLIGARYRIGSFTIHGLSFYQDAAALRYISGDHEARDAFKMFYGNRIAAIDYVDIAPSAILACFDIISRIRCRHDLWTDDKLDAKQRIRCVAEQIVDDWIKSLPLREGGEHVHVSARELQSRFNQLKVLCYGAGVVFDFTWPTV</sequence>
<evidence type="ECO:0000256" key="1">
    <source>
        <dbReference type="SAM" id="MobiDB-lite"/>
    </source>
</evidence>
<comment type="caution">
    <text evidence="2">The sequence shown here is derived from an EMBL/GenBank/DDBJ whole genome shotgun (WGS) entry which is preliminary data.</text>
</comment>
<organism evidence="2 3">
    <name type="scientific">Talaromyces pinophilus</name>
    <name type="common">Penicillium pinophilum</name>
    <dbReference type="NCBI Taxonomy" id="128442"/>
    <lineage>
        <taxon>Eukaryota</taxon>
        <taxon>Fungi</taxon>
        <taxon>Dikarya</taxon>
        <taxon>Ascomycota</taxon>
        <taxon>Pezizomycotina</taxon>
        <taxon>Eurotiomycetes</taxon>
        <taxon>Eurotiomycetidae</taxon>
        <taxon>Eurotiales</taxon>
        <taxon>Trichocomaceae</taxon>
        <taxon>Talaromyces</taxon>
        <taxon>Talaromyces sect. Talaromyces</taxon>
    </lineage>
</organism>